<accession>A0A9Q0IW93</accession>
<protein>
    <submittedName>
        <fullName evidence="1">Uncharacterized protein</fullName>
    </submittedName>
</protein>
<dbReference type="AlphaFoldDB" id="A0A9Q0IW93"/>
<dbReference type="EMBL" id="JANIIK010000037">
    <property type="protein sequence ID" value="KAJ3611651.1"/>
    <property type="molecule type" value="Genomic_DNA"/>
</dbReference>
<dbReference type="Proteomes" id="UP001148018">
    <property type="component" value="Unassembled WGS sequence"/>
</dbReference>
<organism evidence="1 2">
    <name type="scientific">Muraenolepis orangiensis</name>
    <name type="common">Patagonian moray cod</name>
    <dbReference type="NCBI Taxonomy" id="630683"/>
    <lineage>
        <taxon>Eukaryota</taxon>
        <taxon>Metazoa</taxon>
        <taxon>Chordata</taxon>
        <taxon>Craniata</taxon>
        <taxon>Vertebrata</taxon>
        <taxon>Euteleostomi</taxon>
        <taxon>Actinopterygii</taxon>
        <taxon>Neopterygii</taxon>
        <taxon>Teleostei</taxon>
        <taxon>Neoteleostei</taxon>
        <taxon>Acanthomorphata</taxon>
        <taxon>Zeiogadaria</taxon>
        <taxon>Gadariae</taxon>
        <taxon>Gadiformes</taxon>
        <taxon>Muraenolepidoidei</taxon>
        <taxon>Muraenolepididae</taxon>
        <taxon>Muraenolepis</taxon>
    </lineage>
</organism>
<comment type="caution">
    <text evidence="1">The sequence shown here is derived from an EMBL/GenBank/DDBJ whole genome shotgun (WGS) entry which is preliminary data.</text>
</comment>
<proteinExistence type="predicted"/>
<evidence type="ECO:0000313" key="2">
    <source>
        <dbReference type="Proteomes" id="UP001148018"/>
    </source>
</evidence>
<reference evidence="1" key="1">
    <citation type="submission" date="2022-07" db="EMBL/GenBank/DDBJ databases">
        <title>Chromosome-level genome of Muraenolepis orangiensis.</title>
        <authorList>
            <person name="Kim J."/>
        </authorList>
    </citation>
    <scope>NUCLEOTIDE SEQUENCE</scope>
    <source>
        <strain evidence="1">KU_S4_2022</strain>
        <tissue evidence="1">Muscle</tissue>
    </source>
</reference>
<gene>
    <name evidence="1" type="ORF">NHX12_021666</name>
</gene>
<keyword evidence="2" id="KW-1185">Reference proteome</keyword>
<sequence length="168" mass="18167">MCGKKSGLVGMVREKMREENCAGQLHLASRTTNGVDNQVSQDHRNGRLRAAEKVFPLRGRLLKRDPTSNPVPYPGDLELISLVLSFKATRGEAIFPPNHLSLSWASSVPPQPVVGLISPTSACRGPHQSHLSLSGPHQSHLSLSGPHQSHLSLSGLGSGLWFQSWVSI</sequence>
<evidence type="ECO:0000313" key="1">
    <source>
        <dbReference type="EMBL" id="KAJ3611651.1"/>
    </source>
</evidence>
<name>A0A9Q0IW93_9TELE</name>